<dbReference type="EMBL" id="JAINVZ010000005">
    <property type="protein sequence ID" value="MBY8885412.1"/>
    <property type="molecule type" value="Genomic_DNA"/>
</dbReference>
<dbReference type="SUPFAM" id="SSF161098">
    <property type="entry name" value="MetI-like"/>
    <property type="match status" value="1"/>
</dbReference>
<dbReference type="PANTHER" id="PTHR43005">
    <property type="entry name" value="BLR7065 PROTEIN"/>
    <property type="match status" value="1"/>
</dbReference>
<evidence type="ECO:0000256" key="5">
    <source>
        <dbReference type="ARBA" id="ARBA00022989"/>
    </source>
</evidence>
<dbReference type="Gene3D" id="1.10.3720.10">
    <property type="entry name" value="MetI-like"/>
    <property type="match status" value="1"/>
</dbReference>
<gene>
    <name evidence="10" type="ORF">K7472_11190</name>
</gene>
<evidence type="ECO:0000256" key="7">
    <source>
        <dbReference type="RuleBase" id="RU363032"/>
    </source>
</evidence>
<feature type="region of interest" description="Disordered" evidence="8">
    <location>
        <begin position="1"/>
        <end position="28"/>
    </location>
</feature>
<keyword evidence="11" id="KW-1185">Reference proteome</keyword>
<proteinExistence type="inferred from homology"/>
<dbReference type="PROSITE" id="PS50928">
    <property type="entry name" value="ABC_TM1"/>
    <property type="match status" value="1"/>
</dbReference>
<feature type="transmembrane region" description="Helical" evidence="7">
    <location>
        <begin position="276"/>
        <end position="304"/>
    </location>
</feature>
<feature type="transmembrane region" description="Helical" evidence="7">
    <location>
        <begin position="181"/>
        <end position="201"/>
    </location>
</feature>
<dbReference type="InterPro" id="IPR000515">
    <property type="entry name" value="MetI-like"/>
</dbReference>
<keyword evidence="4 7" id="KW-0812">Transmembrane</keyword>
<dbReference type="PANTHER" id="PTHR43005:SF2">
    <property type="entry name" value="INTEGRAL MEMBRANE SUGAR TRANSPORT PROTEIN"/>
    <property type="match status" value="1"/>
</dbReference>
<accession>A0ABS7QQD8</accession>
<evidence type="ECO:0000256" key="4">
    <source>
        <dbReference type="ARBA" id="ARBA00022692"/>
    </source>
</evidence>
<evidence type="ECO:0000313" key="11">
    <source>
        <dbReference type="Proteomes" id="UP001198565"/>
    </source>
</evidence>
<evidence type="ECO:0000256" key="3">
    <source>
        <dbReference type="ARBA" id="ARBA00022475"/>
    </source>
</evidence>
<protein>
    <submittedName>
        <fullName evidence="10">Sugar ABC transporter permease</fullName>
    </submittedName>
</protein>
<comment type="subcellular location">
    <subcellularLocation>
        <location evidence="1 7">Cell membrane</location>
        <topology evidence="1 7">Multi-pass membrane protein</topology>
    </subcellularLocation>
</comment>
<feature type="transmembrane region" description="Helical" evidence="7">
    <location>
        <begin position="37"/>
        <end position="60"/>
    </location>
</feature>
<keyword evidence="3" id="KW-1003">Cell membrane</keyword>
<evidence type="ECO:0000256" key="8">
    <source>
        <dbReference type="SAM" id="MobiDB-lite"/>
    </source>
</evidence>
<feature type="transmembrane region" description="Helical" evidence="7">
    <location>
        <begin position="234"/>
        <end position="256"/>
    </location>
</feature>
<sequence length="318" mass="34748">MGSDMATLAPPRSGRMRPGPATDSSARREGWRRRLPLSPALLLMILVTQIPFLFTIAFSFESWNLVRPGSRHWVGLSNYAGVFTDSAFRDALVTEIELTLLAVVISMVLGIGLAVLLDRKFPGRGIVRTLLIAPFLIMPTVAGLLWKTTMLDPVYGIVNYLLRELGFAPVDFVSRFPMSSVVTVLVWQWTPFMMLLVLAGLQSQSYDVLEAARVDGAGAWTTFRAITLPHLRSYIELGVLLGAIYLVNTFDVIYMTTQGGPGTATTNLPYYLYQRAFLGFDVGQASALGVVTVAGTILVATVALRTLFTVFSASEGND</sequence>
<comment type="similarity">
    <text evidence="7">Belongs to the binding-protein-dependent transport system permease family.</text>
</comment>
<name>A0ABS7QQD8_9ACTN</name>
<organism evidence="10 11">
    <name type="scientific">Streptantibioticus parmotrematis</name>
    <dbReference type="NCBI Taxonomy" id="2873249"/>
    <lineage>
        <taxon>Bacteria</taxon>
        <taxon>Bacillati</taxon>
        <taxon>Actinomycetota</taxon>
        <taxon>Actinomycetes</taxon>
        <taxon>Kitasatosporales</taxon>
        <taxon>Streptomycetaceae</taxon>
        <taxon>Streptantibioticus</taxon>
    </lineage>
</organism>
<feature type="transmembrane region" description="Helical" evidence="7">
    <location>
        <begin position="129"/>
        <end position="146"/>
    </location>
</feature>
<evidence type="ECO:0000259" key="9">
    <source>
        <dbReference type="PROSITE" id="PS50928"/>
    </source>
</evidence>
<dbReference type="Pfam" id="PF00528">
    <property type="entry name" value="BPD_transp_1"/>
    <property type="match status" value="1"/>
</dbReference>
<evidence type="ECO:0000313" key="10">
    <source>
        <dbReference type="EMBL" id="MBY8885412.1"/>
    </source>
</evidence>
<feature type="transmembrane region" description="Helical" evidence="7">
    <location>
        <begin position="98"/>
        <end position="117"/>
    </location>
</feature>
<dbReference type="InterPro" id="IPR035906">
    <property type="entry name" value="MetI-like_sf"/>
</dbReference>
<comment type="caution">
    <text evidence="10">The sequence shown here is derived from an EMBL/GenBank/DDBJ whole genome shotgun (WGS) entry which is preliminary data.</text>
</comment>
<dbReference type="Proteomes" id="UP001198565">
    <property type="component" value="Unassembled WGS sequence"/>
</dbReference>
<evidence type="ECO:0000256" key="6">
    <source>
        <dbReference type="ARBA" id="ARBA00023136"/>
    </source>
</evidence>
<reference evidence="10 11" key="1">
    <citation type="submission" date="2021-08" db="EMBL/GenBank/DDBJ databases">
        <title>Streptomyces sp. PTM05 isolated from lichen.</title>
        <authorList>
            <person name="Somphong A."/>
            <person name="Phongsopitanun W."/>
            <person name="Tanasupawat S."/>
        </authorList>
    </citation>
    <scope>NUCLEOTIDE SEQUENCE [LARGE SCALE GENOMIC DNA]</scope>
    <source>
        <strain evidence="10 11">Ptm05</strain>
    </source>
</reference>
<evidence type="ECO:0000256" key="2">
    <source>
        <dbReference type="ARBA" id="ARBA00022448"/>
    </source>
</evidence>
<keyword evidence="6 7" id="KW-0472">Membrane</keyword>
<feature type="domain" description="ABC transmembrane type-1" evidence="9">
    <location>
        <begin position="92"/>
        <end position="303"/>
    </location>
</feature>
<keyword evidence="5 7" id="KW-1133">Transmembrane helix</keyword>
<dbReference type="CDD" id="cd06261">
    <property type="entry name" value="TM_PBP2"/>
    <property type="match status" value="1"/>
</dbReference>
<evidence type="ECO:0000256" key="1">
    <source>
        <dbReference type="ARBA" id="ARBA00004651"/>
    </source>
</evidence>
<keyword evidence="2 7" id="KW-0813">Transport</keyword>